<dbReference type="InterPro" id="IPR043325">
    <property type="entry name" value="LTSS"/>
</dbReference>
<dbReference type="Gene3D" id="1.10.110.10">
    <property type="entry name" value="Plant lipid-transfer and hydrophobic proteins"/>
    <property type="match status" value="1"/>
</dbReference>
<dbReference type="Proteomes" id="UP000324897">
    <property type="component" value="Chromosome 4"/>
</dbReference>
<feature type="chain" id="PRO_5023913267" description="Bifunctional inhibitor/plant lipid transfer protein/seed storage helical domain-containing protein" evidence="6">
    <location>
        <begin position="29"/>
        <end position="211"/>
    </location>
</feature>
<feature type="non-terminal residue" evidence="8">
    <location>
        <position position="1"/>
    </location>
</feature>
<evidence type="ECO:0000256" key="5">
    <source>
        <dbReference type="SAM" id="MobiDB-lite"/>
    </source>
</evidence>
<keyword evidence="3" id="KW-1015">Disulfide bond</keyword>
<comment type="similarity">
    <text evidence="1">Belongs to the plant LTP family.</text>
</comment>
<comment type="caution">
    <text evidence="8">The sequence shown here is derived from an EMBL/GenBank/DDBJ whole genome shotgun (WGS) entry which is preliminary data.</text>
</comment>
<evidence type="ECO:0000256" key="3">
    <source>
        <dbReference type="ARBA" id="ARBA00023157"/>
    </source>
</evidence>
<evidence type="ECO:0000256" key="2">
    <source>
        <dbReference type="ARBA" id="ARBA00022729"/>
    </source>
</evidence>
<gene>
    <name evidence="8" type="ORF">EJB05_12794</name>
</gene>
<keyword evidence="9" id="KW-1185">Reference proteome</keyword>
<feature type="signal peptide" evidence="6">
    <location>
        <begin position="1"/>
        <end position="28"/>
    </location>
</feature>
<feature type="region of interest" description="Disordered" evidence="5">
    <location>
        <begin position="87"/>
        <end position="112"/>
    </location>
</feature>
<dbReference type="InterPro" id="IPR016140">
    <property type="entry name" value="Bifunc_inhib/LTP/seed_store"/>
</dbReference>
<dbReference type="OrthoDB" id="692299at2759"/>
<dbReference type="SUPFAM" id="SSF47699">
    <property type="entry name" value="Bifunctional inhibitor/lipid-transfer protein/seed storage 2S albumin"/>
    <property type="match status" value="1"/>
</dbReference>
<dbReference type="InterPro" id="IPR036312">
    <property type="entry name" value="Bifun_inhib/LTP/seed_sf"/>
</dbReference>
<dbReference type="Pfam" id="PF14368">
    <property type="entry name" value="LTP_2"/>
    <property type="match status" value="1"/>
</dbReference>
<evidence type="ECO:0000259" key="7">
    <source>
        <dbReference type="SMART" id="SM00499"/>
    </source>
</evidence>
<evidence type="ECO:0000313" key="9">
    <source>
        <dbReference type="Proteomes" id="UP000324897"/>
    </source>
</evidence>
<name>A0A5J9VWB9_9POAL</name>
<accession>A0A5J9VWB9</accession>
<dbReference type="CDD" id="cd00010">
    <property type="entry name" value="AAI_LTSS"/>
    <property type="match status" value="1"/>
</dbReference>
<evidence type="ECO:0000313" key="8">
    <source>
        <dbReference type="EMBL" id="TVU39380.1"/>
    </source>
</evidence>
<proteinExistence type="inferred from homology"/>
<keyword evidence="2 6" id="KW-0732">Signal</keyword>
<sequence>MAPSKRISLAFLLAFAVLAGAALHPSAAARDAAAVKQEEASPSAGWPNIPGLPPFPALPPLPSFPSWPRRPSFPCIPGWPRPQFLPPCNATHGGLPTPTPSPPTPAPPQPAECHTSLAAMATPCADFLTKTSVTAPPAACCDGLKAVVNDAPVCMCHVVNRDFASLLPAPMLRLRMMQLPRVCGAAMPFGTLRQCFRGPVPPMNPPKTPSP</sequence>
<dbReference type="Gramene" id="TVU39380">
    <property type="protein sequence ID" value="TVU39380"/>
    <property type="gene ID" value="EJB05_12794"/>
</dbReference>
<evidence type="ECO:0000256" key="1">
    <source>
        <dbReference type="ARBA" id="ARBA00009748"/>
    </source>
</evidence>
<dbReference type="AlphaFoldDB" id="A0A5J9VWB9"/>
<feature type="compositionally biased region" description="Pro residues" evidence="5">
    <location>
        <begin position="97"/>
        <end position="110"/>
    </location>
</feature>
<reference evidence="8 9" key="1">
    <citation type="journal article" date="2019" name="Sci. Rep.">
        <title>A high-quality genome of Eragrostis curvula grass provides insights into Poaceae evolution and supports new strategies to enhance forage quality.</title>
        <authorList>
            <person name="Carballo J."/>
            <person name="Santos B.A.C.M."/>
            <person name="Zappacosta D."/>
            <person name="Garbus I."/>
            <person name="Selva J.P."/>
            <person name="Gallo C.A."/>
            <person name="Diaz A."/>
            <person name="Albertini E."/>
            <person name="Caccamo M."/>
            <person name="Echenique V."/>
        </authorList>
    </citation>
    <scope>NUCLEOTIDE SEQUENCE [LARGE SCALE GENOMIC DNA]</scope>
    <source>
        <strain evidence="9">cv. Victoria</strain>
        <tissue evidence="8">Leaf</tissue>
    </source>
</reference>
<evidence type="ECO:0000256" key="6">
    <source>
        <dbReference type="SAM" id="SignalP"/>
    </source>
</evidence>
<dbReference type="EMBL" id="RWGY01000007">
    <property type="protein sequence ID" value="TVU39380.1"/>
    <property type="molecule type" value="Genomic_DNA"/>
</dbReference>
<organism evidence="8 9">
    <name type="scientific">Eragrostis curvula</name>
    <name type="common">weeping love grass</name>
    <dbReference type="NCBI Taxonomy" id="38414"/>
    <lineage>
        <taxon>Eukaryota</taxon>
        <taxon>Viridiplantae</taxon>
        <taxon>Streptophyta</taxon>
        <taxon>Embryophyta</taxon>
        <taxon>Tracheophyta</taxon>
        <taxon>Spermatophyta</taxon>
        <taxon>Magnoliopsida</taxon>
        <taxon>Liliopsida</taxon>
        <taxon>Poales</taxon>
        <taxon>Poaceae</taxon>
        <taxon>PACMAD clade</taxon>
        <taxon>Chloridoideae</taxon>
        <taxon>Eragrostideae</taxon>
        <taxon>Eragrostidinae</taxon>
        <taxon>Eragrostis</taxon>
    </lineage>
</organism>
<dbReference type="SMART" id="SM00499">
    <property type="entry name" value="AAI"/>
    <property type="match status" value="1"/>
</dbReference>
<feature type="domain" description="Bifunctional inhibitor/plant lipid transfer protein/seed storage helical" evidence="7">
    <location>
        <begin position="75"/>
        <end position="195"/>
    </location>
</feature>
<protein>
    <recommendedName>
        <fullName evidence="7">Bifunctional inhibitor/plant lipid transfer protein/seed storage helical domain-containing protein</fullName>
    </recommendedName>
</protein>
<dbReference type="PANTHER" id="PTHR33044">
    <property type="entry name" value="BIFUNCTIONAL INHIBITOR/LIPID-TRANSFER PROTEIN/SEED STORAGE 2S ALBUMIN SUPERFAMILY PROTEIN-RELATED"/>
    <property type="match status" value="1"/>
</dbReference>
<evidence type="ECO:0000256" key="4">
    <source>
        <dbReference type="ARBA" id="ARBA00023180"/>
    </source>
</evidence>
<keyword evidence="4" id="KW-0325">Glycoprotein</keyword>